<keyword evidence="3" id="KW-0270">Exopolysaccharide synthesis</keyword>
<dbReference type="GO" id="GO:0016772">
    <property type="term" value="F:transferase activity, transferring phosphorus-containing groups"/>
    <property type="evidence" value="ECO:0007669"/>
    <property type="project" value="InterPro"/>
</dbReference>
<evidence type="ECO:0000256" key="1">
    <source>
        <dbReference type="ARBA" id="ARBA00007583"/>
    </source>
</evidence>
<evidence type="ECO:0000256" key="2">
    <source>
        <dbReference type="ARBA" id="ARBA00022679"/>
    </source>
</evidence>
<protein>
    <recommendedName>
        <fullName evidence="9">Sugar phosphotransferase</fullName>
    </recommendedName>
</protein>
<dbReference type="OrthoDB" id="570545at2"/>
<dbReference type="Pfam" id="PF17102">
    <property type="entry name" value="Stealth_CR3"/>
    <property type="match status" value="1"/>
</dbReference>
<dbReference type="GO" id="GO:0000271">
    <property type="term" value="P:polysaccharide biosynthetic process"/>
    <property type="evidence" value="ECO:0007669"/>
    <property type="project" value="UniProtKB-KW"/>
</dbReference>
<gene>
    <name evidence="7" type="ORF">BW733_06270</name>
</gene>
<sequence>MSGVKGPVSTALHLTRRAAESAVERLGHAVSRLRDRGTHGRHAVRVSFRGRSLAALPWRSAETAFDATLTRCHDVLGESRLETVRRGWERPAIVVDDLPATRATLRATPGLYLEGDRVFHAWESSGRFVAGPDVGVDLVTSSPAPAFSGEIDLVFTWVDGTDPAWLERRRSRLGQDAATLHPSAANDARFVQIDELRFALRAVERFAPWRRRVFLVTDGQSPDWLADEFPHVALVGHEQLFDDPEALPTFNSHAIESRLHRIPGLAEHWIYLNDDVFLGGYSPPSRFFDAEGRARVFLADEAIPDGPVTASDQPVVAAAKRNRELLARLTGARLERKLKHVPHPQLRSVTEELERLAPAEFRSTGRSAFRHPDDLSVASSLAPHYALATGRAVPGRISHFYADVASPELRWRLPRLLEWRDADVICLNATDAAPDANRARLVDFLSRYFF</sequence>
<evidence type="ECO:0000259" key="6">
    <source>
        <dbReference type="Pfam" id="PF17102"/>
    </source>
</evidence>
<dbReference type="EMBL" id="CP019607">
    <property type="protein sequence ID" value="AQP50494.1"/>
    <property type="molecule type" value="Genomic_DNA"/>
</dbReference>
<dbReference type="InterPro" id="IPR021520">
    <property type="entry name" value="Stealth_CR2"/>
</dbReference>
<dbReference type="KEGG" id="tfa:BW733_06270"/>
<feature type="domain" description="Stealth protein CR2 conserved region 2" evidence="4">
    <location>
        <begin position="189"/>
        <end position="294"/>
    </location>
</feature>
<dbReference type="InterPro" id="IPR031357">
    <property type="entry name" value="Stealth_CR3"/>
</dbReference>
<organism evidence="7 8">
    <name type="scientific">Tessaracoccus flavescens</name>
    <dbReference type="NCBI Taxonomy" id="399497"/>
    <lineage>
        <taxon>Bacteria</taxon>
        <taxon>Bacillati</taxon>
        <taxon>Actinomycetota</taxon>
        <taxon>Actinomycetes</taxon>
        <taxon>Propionibacteriales</taxon>
        <taxon>Propionibacteriaceae</taxon>
        <taxon>Tessaracoccus</taxon>
    </lineage>
</organism>
<keyword evidence="8" id="KW-1185">Reference proteome</keyword>
<dbReference type="STRING" id="399497.BW733_06270"/>
<evidence type="ECO:0000313" key="7">
    <source>
        <dbReference type="EMBL" id="AQP50494.1"/>
    </source>
</evidence>
<dbReference type="Pfam" id="PF11380">
    <property type="entry name" value="Stealth_CR2"/>
    <property type="match status" value="1"/>
</dbReference>
<evidence type="ECO:0000313" key="8">
    <source>
        <dbReference type="Proteomes" id="UP000188235"/>
    </source>
</evidence>
<evidence type="ECO:0000259" key="4">
    <source>
        <dbReference type="Pfam" id="PF11380"/>
    </source>
</evidence>
<dbReference type="RefSeq" id="WP_077348899.1">
    <property type="nucleotide sequence ID" value="NZ_CP019607.1"/>
</dbReference>
<dbReference type="InterPro" id="IPR047141">
    <property type="entry name" value="Stealth"/>
</dbReference>
<evidence type="ECO:0000259" key="5">
    <source>
        <dbReference type="Pfam" id="PF17101"/>
    </source>
</evidence>
<accession>A0A1Q2CWP3</accession>
<dbReference type="AlphaFoldDB" id="A0A1Q2CWP3"/>
<dbReference type="PANTHER" id="PTHR24045">
    <property type="match status" value="1"/>
</dbReference>
<dbReference type="Pfam" id="PF17101">
    <property type="entry name" value="Stealth_CR1"/>
    <property type="match status" value="1"/>
</dbReference>
<comment type="similarity">
    <text evidence="1">Belongs to the stealth family.</text>
</comment>
<reference evidence="7 8" key="1">
    <citation type="journal article" date="2008" name="Int. J. Syst. Evol. Microbiol.">
        <title>Tessaracoccus flavescens sp. nov., isolated from marine sediment.</title>
        <authorList>
            <person name="Lee D.W."/>
            <person name="Lee S.D."/>
        </authorList>
    </citation>
    <scope>NUCLEOTIDE SEQUENCE [LARGE SCALE GENOMIC DNA]</scope>
    <source>
        <strain evidence="7 8">SST-39T</strain>
    </source>
</reference>
<name>A0A1Q2CWP3_9ACTN</name>
<dbReference type="InterPro" id="IPR031358">
    <property type="entry name" value="Stealth_CR1"/>
</dbReference>
<proteinExistence type="inferred from homology"/>
<dbReference type="Proteomes" id="UP000188235">
    <property type="component" value="Chromosome"/>
</dbReference>
<evidence type="ECO:0008006" key="9">
    <source>
        <dbReference type="Google" id="ProtNLM"/>
    </source>
</evidence>
<evidence type="ECO:0000256" key="3">
    <source>
        <dbReference type="ARBA" id="ARBA00023169"/>
    </source>
</evidence>
<feature type="domain" description="Stealth protein CR3 conserved region 3" evidence="6">
    <location>
        <begin position="339"/>
        <end position="386"/>
    </location>
</feature>
<keyword evidence="2" id="KW-0808">Transferase</keyword>
<feature type="domain" description="Stealth protein CR1 conserved region 1" evidence="5">
    <location>
        <begin position="151"/>
        <end position="175"/>
    </location>
</feature>
<dbReference type="PANTHER" id="PTHR24045:SF0">
    <property type="entry name" value="N-ACETYLGLUCOSAMINE-1-PHOSPHOTRANSFERASE SUBUNITS ALPHA_BETA"/>
    <property type="match status" value="1"/>
</dbReference>